<dbReference type="SUPFAM" id="SSF47459">
    <property type="entry name" value="HLH, helix-loop-helix DNA-binding domain"/>
    <property type="match status" value="1"/>
</dbReference>
<dbReference type="CDD" id="cd11390">
    <property type="entry name" value="bHLH_TS"/>
    <property type="match status" value="1"/>
</dbReference>
<evidence type="ECO:0000256" key="5">
    <source>
        <dbReference type="ARBA" id="ARBA00023242"/>
    </source>
</evidence>
<dbReference type="GeneID" id="119739861"/>
<evidence type="ECO:0000256" key="6">
    <source>
        <dbReference type="SAM" id="MobiDB-lite"/>
    </source>
</evidence>
<feature type="domain" description="BHLH" evidence="7">
    <location>
        <begin position="76"/>
        <end position="129"/>
    </location>
</feature>
<feature type="region of interest" description="Disordered" evidence="6">
    <location>
        <begin position="1"/>
        <end position="87"/>
    </location>
</feature>
<keyword evidence="5" id="KW-0539">Nucleus</keyword>
<dbReference type="Pfam" id="PF00010">
    <property type="entry name" value="HLH"/>
    <property type="match status" value="1"/>
</dbReference>
<feature type="compositionally biased region" description="Basic and acidic residues" evidence="6">
    <location>
        <begin position="70"/>
        <end position="87"/>
    </location>
</feature>
<dbReference type="PROSITE" id="PS50888">
    <property type="entry name" value="BHLH"/>
    <property type="match status" value="1"/>
</dbReference>
<evidence type="ECO:0000313" key="8">
    <source>
        <dbReference type="EnsemblMetazoa" id="XP_038070899.1"/>
    </source>
</evidence>
<dbReference type="RefSeq" id="XP_038070899.1">
    <property type="nucleotide sequence ID" value="XM_038214971.1"/>
</dbReference>
<dbReference type="OrthoDB" id="10063280at2759"/>
<keyword evidence="2" id="KW-0805">Transcription regulation</keyword>
<name>A0A914B4N3_PATMI</name>
<dbReference type="GO" id="GO:0000981">
    <property type="term" value="F:DNA-binding transcription factor activity, RNA polymerase II-specific"/>
    <property type="evidence" value="ECO:0007669"/>
    <property type="project" value="TreeGrafter"/>
</dbReference>
<dbReference type="SMART" id="SM00353">
    <property type="entry name" value="HLH"/>
    <property type="match status" value="1"/>
</dbReference>
<sequence length="238" mass="26688">MDHNQRSSDQHNLLPSPSPPSSQLTANTTLTSPRPIHHHHQHPSHQHTNNLLVRGKPELINLIPEETEEEKEREMAQRKTASDRERTRMRDMNDAFEMLRAKLAHRKQPGKKMSKIQALRFAIEYMSDLEETLTMTTRLPGAGGAYYQWARTRGFIWAREKAKLPEYHNLPQLSTDGNGNCLSVSEPSQLMCPVLNVDSYGGVGPGVPAGPSIGQDVSYSSTGMQYSIPSPNDVTLRP</sequence>
<evidence type="ECO:0000256" key="3">
    <source>
        <dbReference type="ARBA" id="ARBA00023125"/>
    </source>
</evidence>
<accession>A0A914B4N3</accession>
<keyword evidence="1" id="KW-0217">Developmental protein</keyword>
<dbReference type="AlphaFoldDB" id="A0A914B4N3"/>
<evidence type="ECO:0000256" key="4">
    <source>
        <dbReference type="ARBA" id="ARBA00023163"/>
    </source>
</evidence>
<reference evidence="8" key="1">
    <citation type="submission" date="2022-11" db="UniProtKB">
        <authorList>
            <consortium name="EnsemblMetazoa"/>
        </authorList>
    </citation>
    <scope>IDENTIFICATION</scope>
</reference>
<dbReference type="InterPro" id="IPR011598">
    <property type="entry name" value="bHLH_dom"/>
</dbReference>
<feature type="compositionally biased region" description="Basic residues" evidence="6">
    <location>
        <begin position="35"/>
        <end position="45"/>
    </location>
</feature>
<proteinExistence type="predicted"/>
<dbReference type="InterPro" id="IPR040259">
    <property type="entry name" value="Mesogenin/MesP"/>
</dbReference>
<dbReference type="Gene3D" id="4.10.280.10">
    <property type="entry name" value="Helix-loop-helix DNA-binding domain"/>
    <property type="match status" value="1"/>
</dbReference>
<keyword evidence="4" id="KW-0804">Transcription</keyword>
<keyword evidence="3" id="KW-0238">DNA-binding</keyword>
<dbReference type="FunFam" id="4.10.280.10:FF:000090">
    <property type="entry name" value="Salivary gland-expressed bHLH"/>
    <property type="match status" value="1"/>
</dbReference>
<dbReference type="GO" id="GO:0005634">
    <property type="term" value="C:nucleus"/>
    <property type="evidence" value="ECO:0007669"/>
    <property type="project" value="TreeGrafter"/>
</dbReference>
<feature type="compositionally biased region" description="Polar residues" evidence="6">
    <location>
        <begin position="23"/>
        <end position="32"/>
    </location>
</feature>
<keyword evidence="9" id="KW-1185">Reference proteome</keyword>
<dbReference type="InterPro" id="IPR036638">
    <property type="entry name" value="HLH_DNA-bd_sf"/>
</dbReference>
<dbReference type="PANTHER" id="PTHR20937:SF3">
    <property type="entry name" value="IP14615P"/>
    <property type="match status" value="1"/>
</dbReference>
<dbReference type="EnsemblMetazoa" id="XM_038214971.1">
    <property type="protein sequence ID" value="XP_038070899.1"/>
    <property type="gene ID" value="LOC119739861"/>
</dbReference>
<dbReference type="GO" id="GO:0046983">
    <property type="term" value="F:protein dimerization activity"/>
    <property type="evidence" value="ECO:0007669"/>
    <property type="project" value="InterPro"/>
</dbReference>
<organism evidence="8 9">
    <name type="scientific">Patiria miniata</name>
    <name type="common">Bat star</name>
    <name type="synonym">Asterina miniata</name>
    <dbReference type="NCBI Taxonomy" id="46514"/>
    <lineage>
        <taxon>Eukaryota</taxon>
        <taxon>Metazoa</taxon>
        <taxon>Echinodermata</taxon>
        <taxon>Eleutherozoa</taxon>
        <taxon>Asterozoa</taxon>
        <taxon>Asteroidea</taxon>
        <taxon>Valvatacea</taxon>
        <taxon>Valvatida</taxon>
        <taxon>Asterinidae</taxon>
        <taxon>Patiria</taxon>
    </lineage>
</organism>
<evidence type="ECO:0000256" key="1">
    <source>
        <dbReference type="ARBA" id="ARBA00022473"/>
    </source>
</evidence>
<protein>
    <recommendedName>
        <fullName evidence="7">BHLH domain-containing protein</fullName>
    </recommendedName>
</protein>
<dbReference type="GO" id="GO:0001707">
    <property type="term" value="P:mesoderm formation"/>
    <property type="evidence" value="ECO:0007669"/>
    <property type="project" value="TreeGrafter"/>
</dbReference>
<dbReference type="OMA" id="MNDAFEM"/>
<evidence type="ECO:0000256" key="2">
    <source>
        <dbReference type="ARBA" id="ARBA00023015"/>
    </source>
</evidence>
<dbReference type="Proteomes" id="UP000887568">
    <property type="component" value="Unplaced"/>
</dbReference>
<evidence type="ECO:0000259" key="7">
    <source>
        <dbReference type="PROSITE" id="PS50888"/>
    </source>
</evidence>
<dbReference type="GO" id="GO:0000978">
    <property type="term" value="F:RNA polymerase II cis-regulatory region sequence-specific DNA binding"/>
    <property type="evidence" value="ECO:0007669"/>
    <property type="project" value="TreeGrafter"/>
</dbReference>
<evidence type="ECO:0000313" key="9">
    <source>
        <dbReference type="Proteomes" id="UP000887568"/>
    </source>
</evidence>
<dbReference type="PANTHER" id="PTHR20937">
    <property type="entry name" value="IP14615P"/>
    <property type="match status" value="1"/>
</dbReference>